<dbReference type="RefSeq" id="WP_408152703.1">
    <property type="nucleotide sequence ID" value="NZ_JAQQCL010000005.1"/>
</dbReference>
<gene>
    <name evidence="1" type="ORF">PQQ73_08440</name>
</gene>
<keyword evidence="2" id="KW-1185">Reference proteome</keyword>
<dbReference type="Proteomes" id="UP001629392">
    <property type="component" value="Unassembled WGS sequence"/>
</dbReference>
<evidence type="ECO:0000313" key="2">
    <source>
        <dbReference type="Proteomes" id="UP001629392"/>
    </source>
</evidence>
<organism evidence="1 2">
    <name type="scientific">Paraburkholderia strydomiana</name>
    <dbReference type="NCBI Taxonomy" id="1245417"/>
    <lineage>
        <taxon>Bacteria</taxon>
        <taxon>Pseudomonadati</taxon>
        <taxon>Pseudomonadota</taxon>
        <taxon>Betaproteobacteria</taxon>
        <taxon>Burkholderiales</taxon>
        <taxon>Burkholderiaceae</taxon>
        <taxon>Paraburkholderia</taxon>
    </lineage>
</organism>
<reference evidence="1 2" key="1">
    <citation type="journal article" date="2024" name="Chem. Sci.">
        <title>Discovery of megapolipeptins by genome mining of a Burkholderiales bacteria collection.</title>
        <authorList>
            <person name="Paulo B.S."/>
            <person name="Recchia M.J.J."/>
            <person name="Lee S."/>
            <person name="Fergusson C.H."/>
            <person name="Romanowski S.B."/>
            <person name="Hernandez A."/>
            <person name="Krull N."/>
            <person name="Liu D.Y."/>
            <person name="Cavanagh H."/>
            <person name="Bos A."/>
            <person name="Gray C.A."/>
            <person name="Murphy B.T."/>
            <person name="Linington R.G."/>
            <person name="Eustaquio A.S."/>
        </authorList>
    </citation>
    <scope>NUCLEOTIDE SEQUENCE [LARGE SCALE GENOMIC DNA]</scope>
    <source>
        <strain evidence="1 2">RL17-350-BIC-E</strain>
    </source>
</reference>
<dbReference type="EMBL" id="JAQQCL010000005">
    <property type="protein sequence ID" value="MFM0716352.1"/>
    <property type="molecule type" value="Genomic_DNA"/>
</dbReference>
<evidence type="ECO:0000313" key="1">
    <source>
        <dbReference type="EMBL" id="MFM0716352.1"/>
    </source>
</evidence>
<accession>A0ABW9E9S4</accession>
<evidence type="ECO:0008006" key="3">
    <source>
        <dbReference type="Google" id="ProtNLM"/>
    </source>
</evidence>
<dbReference type="Gene3D" id="1.20.140.160">
    <property type="match status" value="1"/>
</dbReference>
<proteinExistence type="predicted"/>
<sequence length="196" mass="22193">MSDTAESESRLSKSEVENELLNMSPADWARAQRLANFLSRSLTDITGDDLLQETMTKLLSQDRVWKRGLEPILVLFVAMRGISSNDLKKEMNGPVDAFKVVSTTDEEPEDASREHFEMGVSHDTPEVALINRQLLEQIEADVRQDEDAHLLLLMWIDGVRGAEAATELGMDAKRHDAARKRLARRLAPYEMARMQQ</sequence>
<name>A0ABW9E9S4_9BURK</name>
<protein>
    <recommendedName>
        <fullName evidence="3">Sigma-70 family RNA polymerase sigma factor</fullName>
    </recommendedName>
</protein>
<comment type="caution">
    <text evidence="1">The sequence shown here is derived from an EMBL/GenBank/DDBJ whole genome shotgun (WGS) entry which is preliminary data.</text>
</comment>